<proteinExistence type="predicted"/>
<dbReference type="InterPro" id="IPR021729">
    <property type="entry name" value="DUF3298"/>
</dbReference>
<protein>
    <submittedName>
        <fullName evidence="2">DUF3298 domain-containing protein</fullName>
    </submittedName>
</protein>
<reference evidence="2 3" key="1">
    <citation type="journal article" date="2005" name="Int. J. Syst. Evol. Microbiol.">
        <title>Halobacillus yeomjeoni sp. nov., isolated from a marine solar saltern in Korea.</title>
        <authorList>
            <person name="Yoon J.H."/>
            <person name="Kang S.J."/>
            <person name="Lee C.H."/>
            <person name="Oh H.W."/>
            <person name="Oh T.K."/>
        </authorList>
    </citation>
    <scope>NUCLEOTIDE SEQUENCE [LARGE SCALE GENOMIC DNA]</scope>
    <source>
        <strain evidence="2 3">KCTC 3957</strain>
    </source>
</reference>
<feature type="domain" description="DUF3298" evidence="1">
    <location>
        <begin position="158"/>
        <end position="203"/>
    </location>
</feature>
<dbReference type="Pfam" id="PF11738">
    <property type="entry name" value="DUF3298"/>
    <property type="match status" value="1"/>
</dbReference>
<evidence type="ECO:0000313" key="3">
    <source>
        <dbReference type="Proteomes" id="UP000614490"/>
    </source>
</evidence>
<name>A0A931HWU2_9BACI</name>
<keyword evidence="3" id="KW-1185">Reference proteome</keyword>
<accession>A0A931HWU2</accession>
<dbReference type="AlphaFoldDB" id="A0A931HWU2"/>
<organism evidence="2 3">
    <name type="scientific">Halobacillus yeomjeoni</name>
    <dbReference type="NCBI Taxonomy" id="311194"/>
    <lineage>
        <taxon>Bacteria</taxon>
        <taxon>Bacillati</taxon>
        <taxon>Bacillota</taxon>
        <taxon>Bacilli</taxon>
        <taxon>Bacillales</taxon>
        <taxon>Bacillaceae</taxon>
        <taxon>Halobacillus</taxon>
    </lineage>
</organism>
<dbReference type="Proteomes" id="UP000614490">
    <property type="component" value="Unassembled WGS sequence"/>
</dbReference>
<sequence>MKHLCSIILSLLIIGNTISVEAESLYKIRHKDKITQDWEIHVDYPLFEHLKNKTLQEEVNREIVQKLEHTFRNIRREASEFVGFPVLYYEESTVYKQDDYYSVVMNTSITRGEQYHSTVSSVNFIDSADGKITSLKDLVHMDILNGEVRKVMAQDRDTFLYHKFNGVRENTAFYITEGQLVLVFNKYEVAAGVHGNPEIRIELKRVLKKEDAGETYAPFPIIT</sequence>
<dbReference type="InterPro" id="IPR037126">
    <property type="entry name" value="PdaC/RsiV-like_sf"/>
</dbReference>
<dbReference type="Gene3D" id="3.90.640.20">
    <property type="entry name" value="Heat-shock cognate protein, ATPase"/>
    <property type="match status" value="1"/>
</dbReference>
<comment type="caution">
    <text evidence="2">The sequence shown here is derived from an EMBL/GenBank/DDBJ whole genome shotgun (WGS) entry which is preliminary data.</text>
</comment>
<dbReference type="EMBL" id="JADZSC010000003">
    <property type="protein sequence ID" value="MBH0231125.1"/>
    <property type="molecule type" value="Genomic_DNA"/>
</dbReference>
<gene>
    <name evidence="2" type="ORF">H0267_12935</name>
</gene>
<dbReference type="Gene3D" id="3.30.565.40">
    <property type="entry name" value="Fervidobacterium nodosum Rt17-B1 like"/>
    <property type="match status" value="1"/>
</dbReference>
<evidence type="ECO:0000313" key="2">
    <source>
        <dbReference type="EMBL" id="MBH0231125.1"/>
    </source>
</evidence>
<dbReference type="RefSeq" id="WP_197317768.1">
    <property type="nucleotide sequence ID" value="NZ_JADZSC010000003.1"/>
</dbReference>
<evidence type="ECO:0000259" key="1">
    <source>
        <dbReference type="Pfam" id="PF11738"/>
    </source>
</evidence>